<dbReference type="HOGENOM" id="CLU_2693346_0_0_11"/>
<name>D4BSL8_BIFBR</name>
<proteinExistence type="predicted"/>
<organism evidence="1 2">
    <name type="scientific">Bifidobacterium breve DSM 20213 = JCM 1192</name>
    <dbReference type="NCBI Taxonomy" id="518634"/>
    <lineage>
        <taxon>Bacteria</taxon>
        <taxon>Bacillati</taxon>
        <taxon>Actinomycetota</taxon>
        <taxon>Actinomycetes</taxon>
        <taxon>Bifidobacteriales</taxon>
        <taxon>Bifidobacteriaceae</taxon>
        <taxon>Bifidobacterium</taxon>
    </lineage>
</organism>
<feature type="non-terminal residue" evidence="1">
    <location>
        <position position="1"/>
    </location>
</feature>
<evidence type="ECO:0000313" key="2">
    <source>
        <dbReference type="Proteomes" id="UP000003191"/>
    </source>
</evidence>
<reference evidence="1 2" key="1">
    <citation type="submission" date="2010-02" db="EMBL/GenBank/DDBJ databases">
        <authorList>
            <person name="Weinstock G."/>
            <person name="Sodergren E."/>
            <person name="Clifton S."/>
            <person name="Fulton L."/>
            <person name="Fulton B."/>
            <person name="Courtney L."/>
            <person name="Fronick C."/>
            <person name="Harrison M."/>
            <person name="Strong C."/>
            <person name="Farmer C."/>
            <person name="Delahaunty K."/>
            <person name="Markovic C."/>
            <person name="Hall O."/>
            <person name="Minx P."/>
            <person name="Tomlinson C."/>
            <person name="Mitreva M."/>
            <person name="Nelson J."/>
            <person name="Hou S."/>
            <person name="Wollam A."/>
            <person name="Pepin K.H."/>
            <person name="Johnson M."/>
            <person name="Bhonagiri V."/>
            <person name="Zhang X."/>
            <person name="Suruliraj S."/>
            <person name="Warren W."/>
            <person name="Chinwalla A."/>
            <person name="Mardis E.R."/>
            <person name="Wilson R.K."/>
        </authorList>
    </citation>
    <scope>NUCLEOTIDE SEQUENCE [LARGE SCALE GENOMIC DNA]</scope>
    <source>
        <strain evidence="1 2">DSM 20213</strain>
    </source>
</reference>
<dbReference type="Proteomes" id="UP000003191">
    <property type="component" value="Unassembled WGS sequence"/>
</dbReference>
<accession>D4BSL8</accession>
<dbReference type="EMBL" id="ACCG02000096">
    <property type="protein sequence ID" value="EFE88041.1"/>
    <property type="molecule type" value="Genomic_DNA"/>
</dbReference>
<dbReference type="AlphaFoldDB" id="D4BSL8"/>
<protein>
    <submittedName>
        <fullName evidence="1">Uncharacterized protein</fullName>
    </submittedName>
</protein>
<keyword evidence="2" id="KW-1185">Reference proteome</keyword>
<sequence>GARYYHTYMMEAEVMVRWTLAPEWILVITIYDMDSFLHDLISLLYLLYFGHGPFFSFLFFFHHALSMCLSLFFY</sequence>
<gene>
    <name evidence="1" type="ORF">BIFBRE_05110</name>
</gene>
<evidence type="ECO:0000313" key="1">
    <source>
        <dbReference type="EMBL" id="EFE88041.1"/>
    </source>
</evidence>
<comment type="caution">
    <text evidence="1">The sequence shown here is derived from an EMBL/GenBank/DDBJ whole genome shotgun (WGS) entry which is preliminary data.</text>
</comment>